<gene>
    <name evidence="4" type="ORF">R1flu_003655</name>
</gene>
<evidence type="ECO:0000313" key="5">
    <source>
        <dbReference type="Proteomes" id="UP001605036"/>
    </source>
</evidence>
<feature type="compositionally biased region" description="Low complexity" evidence="3">
    <location>
        <begin position="88"/>
        <end position="103"/>
    </location>
</feature>
<feature type="compositionally biased region" description="Low complexity" evidence="3">
    <location>
        <begin position="268"/>
        <end position="289"/>
    </location>
</feature>
<feature type="compositionally biased region" description="Polar residues" evidence="3">
    <location>
        <begin position="401"/>
        <end position="416"/>
    </location>
</feature>
<protein>
    <recommendedName>
        <fullName evidence="6">Protein SPT2 homolog</fullName>
    </recommendedName>
</protein>
<feature type="region of interest" description="Disordered" evidence="3">
    <location>
        <begin position="1"/>
        <end position="120"/>
    </location>
</feature>
<feature type="region of interest" description="Disordered" evidence="3">
    <location>
        <begin position="148"/>
        <end position="559"/>
    </location>
</feature>
<name>A0ABD1YA89_9MARC</name>
<evidence type="ECO:0000256" key="1">
    <source>
        <dbReference type="ARBA" id="ARBA00006461"/>
    </source>
</evidence>
<reference evidence="4 5" key="1">
    <citation type="submission" date="2024-09" db="EMBL/GenBank/DDBJ databases">
        <title>Chromosome-scale assembly of Riccia fluitans.</title>
        <authorList>
            <person name="Paukszto L."/>
            <person name="Sawicki J."/>
            <person name="Karawczyk K."/>
            <person name="Piernik-Szablinska J."/>
            <person name="Szczecinska M."/>
            <person name="Mazdziarz M."/>
        </authorList>
    </citation>
    <scope>NUCLEOTIDE SEQUENCE [LARGE SCALE GENOMIC DNA]</scope>
    <source>
        <strain evidence="4">Rf_01</strain>
        <tissue evidence="4">Aerial parts of the thallus</tissue>
    </source>
</reference>
<dbReference type="PANTHER" id="PTHR22691:SF8">
    <property type="entry name" value="PROTEIN SPT2 HOMOLOG"/>
    <property type="match status" value="1"/>
</dbReference>
<dbReference type="Proteomes" id="UP001605036">
    <property type="component" value="Unassembled WGS sequence"/>
</dbReference>
<dbReference type="EMBL" id="JBHFFA010000006">
    <property type="protein sequence ID" value="KAL2623450.1"/>
    <property type="molecule type" value="Genomic_DNA"/>
</dbReference>
<feature type="compositionally biased region" description="Basic and acidic residues" evidence="3">
    <location>
        <begin position="50"/>
        <end position="87"/>
    </location>
</feature>
<proteinExistence type="inferred from homology"/>
<feature type="compositionally biased region" description="Basic and acidic residues" evidence="3">
    <location>
        <begin position="148"/>
        <end position="158"/>
    </location>
</feature>
<feature type="compositionally biased region" description="Basic and acidic residues" evidence="3">
    <location>
        <begin position="496"/>
        <end position="506"/>
    </location>
</feature>
<feature type="compositionally biased region" description="Polar residues" evidence="3">
    <location>
        <begin position="428"/>
        <end position="442"/>
    </location>
</feature>
<dbReference type="PANTHER" id="PTHR22691">
    <property type="entry name" value="YEAST SPT2-RELATED"/>
    <property type="match status" value="1"/>
</dbReference>
<sequence>MWRDEKTEYLRKNRDYSRLLSGDDGDPRGRDRNSGSELEEDDVSRKRHKDYQDRRSRLKELERQKLTKEKNGLYGNVDRDTNLKGSEKANGGSSSKANGGASSSKDKKKMPYDKGFGSFFGPSEPVVAKRIIEEARARQEAEIVAAREARVREAERQKSATAGKQSKDKRPVPKPKPKPVDEAILKARKLREARDYSFLLEDTPLPPPKADKKAPAAGKPGPDVRRESMKSTPSSTPARKPYLPAKSSQGTRQAERPPLSSRPLQSNAKPTSSKLSASSRPSSSTTQARADVRPSDRSALASKQKLSSSGIPLPSRSPMMGSGRQDPRRETDIRKEAAMRKLVSGSSTPNGVKGSSSDRREPIKGADRRLSSSSAQVPDRRLSQSSDRRPVPPQSSDRRPGSTQVLKKGSQASTSGRGTGNDDPRRQSMASQSGRQSLQSRPTVKLGVRPSPSGYNKSKYGDDPRRDPRREEPRRDPRRDEVGRRRARSPSEESDEKPRKKAAIDRRRGRSPNEESDDRPRKKQTNLSQRRDMYEDEEDEDDSFIDDDEDQTQVSNMIRKMFRYDPSKYRGMDDDDDRAMEVGFRTIQAEERKSAREARLEDERELALIEEDERRERLRKKNKMKRRMQDR</sequence>
<feature type="compositionally biased region" description="Basic and acidic residues" evidence="3">
    <location>
        <begin position="25"/>
        <end position="34"/>
    </location>
</feature>
<feature type="compositionally biased region" description="Basic and acidic residues" evidence="3">
    <location>
        <begin position="178"/>
        <end position="195"/>
    </location>
</feature>
<dbReference type="SMART" id="SM00784">
    <property type="entry name" value="SPT2"/>
    <property type="match status" value="1"/>
</dbReference>
<feature type="compositionally biased region" description="Basic and acidic residues" evidence="3">
    <location>
        <begin position="459"/>
        <end position="484"/>
    </location>
</feature>
<feature type="compositionally biased region" description="Polar residues" evidence="3">
    <location>
        <begin position="344"/>
        <end position="355"/>
    </location>
</feature>
<dbReference type="InterPro" id="IPR013256">
    <property type="entry name" value="Chromatin_SPT2"/>
</dbReference>
<keyword evidence="2" id="KW-0175">Coiled coil</keyword>
<evidence type="ECO:0008006" key="6">
    <source>
        <dbReference type="Google" id="ProtNLM"/>
    </source>
</evidence>
<evidence type="ECO:0000256" key="2">
    <source>
        <dbReference type="ARBA" id="ARBA00023054"/>
    </source>
</evidence>
<dbReference type="Pfam" id="PF08243">
    <property type="entry name" value="SPT2"/>
    <property type="match status" value="1"/>
</dbReference>
<feature type="compositionally biased region" description="Basic and acidic residues" evidence="3">
    <location>
        <begin position="356"/>
        <end position="370"/>
    </location>
</feature>
<accession>A0ABD1YA89</accession>
<feature type="compositionally biased region" description="Basic and acidic residues" evidence="3">
    <location>
        <begin position="1"/>
        <end position="17"/>
    </location>
</feature>
<feature type="region of interest" description="Disordered" evidence="3">
    <location>
        <begin position="612"/>
        <end position="631"/>
    </location>
</feature>
<feature type="compositionally biased region" description="Basic and acidic residues" evidence="3">
    <location>
        <begin position="378"/>
        <end position="400"/>
    </location>
</feature>
<dbReference type="AlphaFoldDB" id="A0ABD1YA89"/>
<evidence type="ECO:0000256" key="3">
    <source>
        <dbReference type="SAM" id="MobiDB-lite"/>
    </source>
</evidence>
<keyword evidence="5" id="KW-1185">Reference proteome</keyword>
<feature type="compositionally biased region" description="Acidic residues" evidence="3">
    <location>
        <begin position="534"/>
        <end position="551"/>
    </location>
</feature>
<feature type="compositionally biased region" description="Basic residues" evidence="3">
    <location>
        <begin position="617"/>
        <end position="631"/>
    </location>
</feature>
<comment type="similarity">
    <text evidence="1">Belongs to the SPT2 family.</text>
</comment>
<comment type="caution">
    <text evidence="4">The sequence shown here is derived from an EMBL/GenBank/DDBJ whole genome shotgun (WGS) entry which is preliminary data.</text>
</comment>
<feature type="compositionally biased region" description="Low complexity" evidence="3">
    <location>
        <begin position="298"/>
        <end position="309"/>
    </location>
</feature>
<organism evidence="4 5">
    <name type="scientific">Riccia fluitans</name>
    <dbReference type="NCBI Taxonomy" id="41844"/>
    <lineage>
        <taxon>Eukaryota</taxon>
        <taxon>Viridiplantae</taxon>
        <taxon>Streptophyta</taxon>
        <taxon>Embryophyta</taxon>
        <taxon>Marchantiophyta</taxon>
        <taxon>Marchantiopsida</taxon>
        <taxon>Marchantiidae</taxon>
        <taxon>Marchantiales</taxon>
        <taxon>Ricciaceae</taxon>
        <taxon>Riccia</taxon>
    </lineage>
</organism>
<evidence type="ECO:0000313" key="4">
    <source>
        <dbReference type="EMBL" id="KAL2623450.1"/>
    </source>
</evidence>
<feature type="compositionally biased region" description="Basic and acidic residues" evidence="3">
    <location>
        <begin position="325"/>
        <end position="339"/>
    </location>
</feature>